<comment type="similarity">
    <text evidence="7">Belongs to the TPP enzyme family. MenD subfamily.</text>
</comment>
<keyword evidence="6 7" id="KW-0464">Manganese</keyword>
<evidence type="ECO:0000256" key="1">
    <source>
        <dbReference type="ARBA" id="ARBA00022428"/>
    </source>
</evidence>
<evidence type="ECO:0000256" key="5">
    <source>
        <dbReference type="ARBA" id="ARBA00023052"/>
    </source>
</evidence>
<evidence type="ECO:0000313" key="9">
    <source>
        <dbReference type="EMBL" id="QDG54401.1"/>
    </source>
</evidence>
<dbReference type="UniPathway" id="UPA01057">
    <property type="reaction ID" value="UER00164"/>
</dbReference>
<dbReference type="PANTHER" id="PTHR42916">
    <property type="entry name" value="2-SUCCINYL-5-ENOLPYRUVYL-6-HYDROXY-3-CYCLOHEXENE-1-CARBOXYLATE SYNTHASE"/>
    <property type="match status" value="1"/>
</dbReference>
<reference evidence="9 10" key="1">
    <citation type="submission" date="2019-06" db="EMBL/GenBank/DDBJ databases">
        <title>Persicimonas caeni gen. nov., sp. nov., a predatory bacterium isolated from solar saltern.</title>
        <authorList>
            <person name="Wang S."/>
        </authorList>
    </citation>
    <scope>NUCLEOTIDE SEQUENCE [LARGE SCALE GENOMIC DNA]</scope>
    <source>
        <strain evidence="9 10">YN101</strain>
    </source>
</reference>
<dbReference type="InterPro" id="IPR004433">
    <property type="entry name" value="MenaQ_synth_MenD"/>
</dbReference>
<keyword evidence="1 7" id="KW-0474">Menaquinone biosynthesis</keyword>
<dbReference type="EC" id="2.2.1.9" evidence="7"/>
<dbReference type="CDD" id="cd07037">
    <property type="entry name" value="TPP_PYR_MenD"/>
    <property type="match status" value="1"/>
</dbReference>
<evidence type="ECO:0000313" key="10">
    <source>
        <dbReference type="Proteomes" id="UP000315995"/>
    </source>
</evidence>
<accession>A0A5B8YCE2</accession>
<dbReference type="GO" id="GO:0000287">
    <property type="term" value="F:magnesium ion binding"/>
    <property type="evidence" value="ECO:0007669"/>
    <property type="project" value="UniProtKB-UniRule"/>
</dbReference>
<dbReference type="OrthoDB" id="9791859at2"/>
<evidence type="ECO:0000259" key="8">
    <source>
        <dbReference type="Pfam" id="PF02776"/>
    </source>
</evidence>
<dbReference type="EMBL" id="CP041186">
    <property type="protein sequence ID" value="QDG54401.1"/>
    <property type="molecule type" value="Genomic_DNA"/>
</dbReference>
<sequence length="622" mass="66812">MSDDAHNSAERLAPNANTLWAKALVDELARSGLRSVCISPGSRSTPLVVQFAAHPDIDDISIVDERSGGFVALGIAQATRRPVALVCTSGTAAANFFPAVCEASSAGIPLLVLTADRPPELQDCGASQAMDQLKLYGDHVRWFHQVSQPEATPKKLRYVRSLACRAYNRALSPQAGPVHLNFPFRKPLEPIEVPADHPDSVPTSLADEDPVAAFGRDGGRPFVAVHTARPAPDLAAIDALDDALARAERPLILAGADPNAADYREALVDFAERTGAPIAAEPTSGLRHWAGRNSNVISTADFLFDSGFYETVGKPDLVIRTGRSPLLWSAQSLVRGLEDAEQIVVGRAENLADPDHVVSLHLMCDERALFEEAGGHKATCAWLTAHRGAEEVALDTLRRTLDAEPALSAARMWRELGTMLPEGSALFVSNSMPIRNLDTFMCGARSSVDVFFNRGLNGIDGINSTGLGIALARKQLARKEQANEAPTVIVTGDVALRHDVSGLYLAAELAAQQDVGATIIVVDNDGGGIFDYLPIAKFGSVHERHFTTPPERALDGTALGCLEVSEPKDWSEFRAAVERSMTSAGTQLVRVRTDRAGDKELRETTRREVAAKIDESIRGIVQ</sequence>
<dbReference type="UniPathway" id="UPA00079"/>
<dbReference type="Gene3D" id="3.40.50.1220">
    <property type="entry name" value="TPP-binding domain"/>
    <property type="match status" value="1"/>
</dbReference>
<evidence type="ECO:0000256" key="7">
    <source>
        <dbReference type="HAMAP-Rule" id="MF_01659"/>
    </source>
</evidence>
<dbReference type="HAMAP" id="MF_01659">
    <property type="entry name" value="MenD"/>
    <property type="match status" value="1"/>
</dbReference>
<dbReference type="Pfam" id="PF02776">
    <property type="entry name" value="TPP_enzyme_N"/>
    <property type="match status" value="1"/>
</dbReference>
<comment type="cofactor">
    <cofactor evidence="7">
        <name>Mg(2+)</name>
        <dbReference type="ChEBI" id="CHEBI:18420"/>
    </cofactor>
    <cofactor evidence="7">
        <name>Mn(2+)</name>
        <dbReference type="ChEBI" id="CHEBI:29035"/>
    </cofactor>
</comment>
<dbReference type="GO" id="GO:0009234">
    <property type="term" value="P:menaquinone biosynthetic process"/>
    <property type="evidence" value="ECO:0007669"/>
    <property type="project" value="UniProtKB-UniRule"/>
</dbReference>
<dbReference type="Proteomes" id="UP000315995">
    <property type="component" value="Chromosome"/>
</dbReference>
<protein>
    <recommendedName>
        <fullName evidence="7">2-succinyl-5-enolpyruvyl-6-hydroxy-3-cyclohexene-1-carboxylate synthase</fullName>
        <shortName evidence="7">SEPHCHC synthase</shortName>
        <ecNumber evidence="7">2.2.1.9</ecNumber>
    </recommendedName>
    <alternativeName>
        <fullName evidence="7">Menaquinone biosynthesis protein MenD</fullName>
    </alternativeName>
</protein>
<dbReference type="NCBIfam" id="TIGR00173">
    <property type="entry name" value="menD"/>
    <property type="match status" value="1"/>
</dbReference>
<dbReference type="GO" id="GO:0070204">
    <property type="term" value="F:2-succinyl-5-enolpyruvyl-6-hydroxy-3-cyclohexene-1-carboxylic-acid synthase activity"/>
    <property type="evidence" value="ECO:0007669"/>
    <property type="project" value="UniProtKB-UniRule"/>
</dbReference>
<dbReference type="GO" id="GO:0030976">
    <property type="term" value="F:thiamine pyrophosphate binding"/>
    <property type="evidence" value="ECO:0007669"/>
    <property type="project" value="UniProtKB-UniRule"/>
</dbReference>
<dbReference type="SUPFAM" id="SSF52518">
    <property type="entry name" value="Thiamin diphosphate-binding fold (THDP-binding)"/>
    <property type="match status" value="2"/>
</dbReference>
<proteinExistence type="inferred from homology"/>
<comment type="catalytic activity">
    <reaction evidence="7">
        <text>isochorismate + 2-oxoglutarate + H(+) = 5-enolpyruvoyl-6-hydroxy-2-succinyl-cyclohex-3-ene-1-carboxylate + CO2</text>
        <dbReference type="Rhea" id="RHEA:25593"/>
        <dbReference type="ChEBI" id="CHEBI:15378"/>
        <dbReference type="ChEBI" id="CHEBI:16526"/>
        <dbReference type="ChEBI" id="CHEBI:16810"/>
        <dbReference type="ChEBI" id="CHEBI:29780"/>
        <dbReference type="ChEBI" id="CHEBI:58818"/>
        <dbReference type="EC" id="2.2.1.9"/>
    </reaction>
</comment>
<comment type="pathway">
    <text evidence="7">Quinol/quinone metabolism; 1,4-dihydroxy-2-naphthoate biosynthesis; 1,4-dihydroxy-2-naphthoate from chorismate: step 2/7.</text>
</comment>
<dbReference type="GO" id="GO:0030145">
    <property type="term" value="F:manganese ion binding"/>
    <property type="evidence" value="ECO:0007669"/>
    <property type="project" value="UniProtKB-UniRule"/>
</dbReference>
<evidence type="ECO:0000256" key="2">
    <source>
        <dbReference type="ARBA" id="ARBA00022679"/>
    </source>
</evidence>
<dbReference type="PIRSF" id="PIRSF004983">
    <property type="entry name" value="MenD"/>
    <property type="match status" value="1"/>
</dbReference>
<accession>A0A4Y6Q1E2</accession>
<keyword evidence="2 7" id="KW-0808">Transferase</keyword>
<comment type="function">
    <text evidence="7">Catalyzes the thiamine diphosphate-dependent decarboxylation of 2-oxoglutarate and the subsequent addition of the resulting succinic semialdehyde-thiamine pyrophosphate anion to isochorismate to yield 2-succinyl-5-enolpyruvyl-6-hydroxy-3-cyclohexene-1-carboxylate (SEPHCHC).</text>
</comment>
<organism evidence="9 10">
    <name type="scientific">Persicimonas caeni</name>
    <dbReference type="NCBI Taxonomy" id="2292766"/>
    <lineage>
        <taxon>Bacteria</taxon>
        <taxon>Deltaproteobacteria</taxon>
        <taxon>Bradymonadales</taxon>
        <taxon>Bradymonadaceae</taxon>
        <taxon>Persicimonas</taxon>
    </lineage>
</organism>
<dbReference type="CDD" id="cd02009">
    <property type="entry name" value="TPP_SHCHC_synthase"/>
    <property type="match status" value="1"/>
</dbReference>
<gene>
    <name evidence="7 9" type="primary">menD</name>
    <name evidence="9" type="ORF">FIV42_27745</name>
</gene>
<dbReference type="RefSeq" id="WP_141200845.1">
    <property type="nucleotide sequence ID" value="NZ_CP041186.1"/>
</dbReference>
<dbReference type="InterPro" id="IPR029035">
    <property type="entry name" value="DHS-like_NAD/FAD-binding_dom"/>
</dbReference>
<comment type="subunit">
    <text evidence="7">Homodimer.</text>
</comment>
<keyword evidence="4 7" id="KW-0460">Magnesium</keyword>
<feature type="domain" description="Thiamine pyrophosphate enzyme N-terminal TPP-binding" evidence="8">
    <location>
        <begin position="21"/>
        <end position="134"/>
    </location>
</feature>
<dbReference type="SUPFAM" id="SSF52467">
    <property type="entry name" value="DHS-like NAD/FAD-binding domain"/>
    <property type="match status" value="1"/>
</dbReference>
<comment type="pathway">
    <text evidence="7">Quinol/quinone metabolism; menaquinone biosynthesis.</text>
</comment>
<dbReference type="Gene3D" id="3.40.50.970">
    <property type="match status" value="2"/>
</dbReference>
<keyword evidence="5 7" id="KW-0786">Thiamine pyrophosphate</keyword>
<keyword evidence="3 7" id="KW-0479">Metal-binding</keyword>
<comment type="cofactor">
    <cofactor evidence="7">
        <name>thiamine diphosphate</name>
        <dbReference type="ChEBI" id="CHEBI:58937"/>
    </cofactor>
    <text evidence="7">Binds 1 thiamine pyrophosphate per subunit.</text>
</comment>
<name>A0A4Y6Q1E2_PERCE</name>
<evidence type="ECO:0000256" key="3">
    <source>
        <dbReference type="ARBA" id="ARBA00022723"/>
    </source>
</evidence>
<dbReference type="InterPro" id="IPR012001">
    <property type="entry name" value="Thiamin_PyroP_enz_TPP-bd_dom"/>
</dbReference>
<keyword evidence="10" id="KW-1185">Reference proteome</keyword>
<evidence type="ECO:0000256" key="6">
    <source>
        <dbReference type="ARBA" id="ARBA00023211"/>
    </source>
</evidence>
<dbReference type="AlphaFoldDB" id="A0A4Y6Q1E2"/>
<dbReference type="InterPro" id="IPR029061">
    <property type="entry name" value="THDP-binding"/>
</dbReference>
<evidence type="ECO:0000256" key="4">
    <source>
        <dbReference type="ARBA" id="ARBA00022842"/>
    </source>
</evidence>
<dbReference type="PANTHER" id="PTHR42916:SF1">
    <property type="entry name" value="PROTEIN PHYLLO, CHLOROPLASTIC"/>
    <property type="match status" value="1"/>
</dbReference>